<organism evidence="2 3">
    <name type="scientific">Nitrosomonas communis</name>
    <dbReference type="NCBI Taxonomy" id="44574"/>
    <lineage>
        <taxon>Bacteria</taxon>
        <taxon>Pseudomonadati</taxon>
        <taxon>Pseudomonadota</taxon>
        <taxon>Betaproteobacteria</taxon>
        <taxon>Nitrosomonadales</taxon>
        <taxon>Nitrosomonadaceae</taxon>
        <taxon>Nitrosomonas</taxon>
    </lineage>
</organism>
<dbReference type="EMBL" id="FNNH01000011">
    <property type="protein sequence ID" value="SDW44894.1"/>
    <property type="molecule type" value="Genomic_DNA"/>
</dbReference>
<dbReference type="Gene3D" id="3.30.70.120">
    <property type="match status" value="1"/>
</dbReference>
<name>A0A1H2TNN4_9PROT</name>
<dbReference type="InterPro" id="IPR011322">
    <property type="entry name" value="N-reg_PII-like_a/b"/>
</dbReference>
<dbReference type="InterPro" id="IPR003793">
    <property type="entry name" value="UPF0166"/>
</dbReference>
<sequence>MHGYQLTFFTQQARQHDGLPLGEWLLQESRRLGIRGATLIAATQGYGHDGKLHAAHFFELNDQPIEVMMALSVADAKRIFNRLHEEGINIFFIKTPIEYGMSEEH</sequence>
<dbReference type="AlphaFoldDB" id="A0A1H2TNN4"/>
<evidence type="ECO:0000313" key="2">
    <source>
        <dbReference type="EMBL" id="SDW44894.1"/>
    </source>
</evidence>
<gene>
    <name evidence="2" type="ORF">SAMN05421882_101180</name>
</gene>
<accession>A0A1H2TNN4</accession>
<dbReference type="SUPFAM" id="SSF54913">
    <property type="entry name" value="GlnB-like"/>
    <property type="match status" value="1"/>
</dbReference>
<dbReference type="RefSeq" id="WP_074666504.1">
    <property type="nucleotide sequence ID" value="NZ_FNNH01000011.1"/>
</dbReference>
<comment type="similarity">
    <text evidence="1">Belongs to the UPF0166 family.</text>
</comment>
<evidence type="ECO:0000256" key="1">
    <source>
        <dbReference type="ARBA" id="ARBA00010554"/>
    </source>
</evidence>
<reference evidence="2 3" key="1">
    <citation type="submission" date="2016-10" db="EMBL/GenBank/DDBJ databases">
        <authorList>
            <person name="de Groot N.N."/>
        </authorList>
    </citation>
    <scope>NUCLEOTIDE SEQUENCE [LARGE SCALE GENOMIC DNA]</scope>
    <source>
        <strain evidence="2 3">Nm110</strain>
    </source>
</reference>
<proteinExistence type="inferred from homology"/>
<protein>
    <submittedName>
        <fullName evidence="2">PII-like signaling protein</fullName>
    </submittedName>
</protein>
<dbReference type="Pfam" id="PF02641">
    <property type="entry name" value="DUF190"/>
    <property type="match status" value="1"/>
</dbReference>
<evidence type="ECO:0000313" key="3">
    <source>
        <dbReference type="Proteomes" id="UP000183454"/>
    </source>
</evidence>
<dbReference type="InterPro" id="IPR015867">
    <property type="entry name" value="N-reg_PII/ATP_PRibTrfase_C"/>
</dbReference>
<dbReference type="Proteomes" id="UP000183454">
    <property type="component" value="Unassembled WGS sequence"/>
</dbReference>